<dbReference type="EMBL" id="JAOWKX010000009">
    <property type="protein sequence ID" value="MCV2886215.1"/>
    <property type="molecule type" value="Genomic_DNA"/>
</dbReference>
<organism evidence="1 2">
    <name type="scientific">Fluctibacter corallii</name>
    <dbReference type="NCBI Taxonomy" id="2984329"/>
    <lineage>
        <taxon>Bacteria</taxon>
        <taxon>Pseudomonadati</taxon>
        <taxon>Pseudomonadota</taxon>
        <taxon>Gammaproteobacteria</taxon>
        <taxon>Alteromonadales</taxon>
        <taxon>Alteromonadaceae</taxon>
        <taxon>Fluctibacter</taxon>
    </lineage>
</organism>
<sequence>MQQLTPIWRVQDQQLVCHLSVFPTEEQVQQWRECLRKTDTIRIIEHVEGADRQLIRLAFQNAEFLLFLEYTCEACWIEASHVEGEKYLPDLRTELQKVC</sequence>
<gene>
    <name evidence="1" type="ORF">OE749_16095</name>
</gene>
<evidence type="ECO:0000313" key="1">
    <source>
        <dbReference type="EMBL" id="MCV2886215.1"/>
    </source>
</evidence>
<protein>
    <submittedName>
        <fullName evidence="1">DUF3630 family protein</fullName>
    </submittedName>
</protein>
<dbReference type="InterPro" id="IPR022080">
    <property type="entry name" value="DUF3630"/>
</dbReference>
<proteinExistence type="predicted"/>
<dbReference type="RefSeq" id="WP_263713502.1">
    <property type="nucleotide sequence ID" value="NZ_JAOWKX010000009.1"/>
</dbReference>
<keyword evidence="2" id="KW-1185">Reference proteome</keyword>
<accession>A0ABT3AC13</accession>
<dbReference type="Pfam" id="PF12305">
    <property type="entry name" value="DUF3630"/>
    <property type="match status" value="1"/>
</dbReference>
<comment type="caution">
    <text evidence="1">The sequence shown here is derived from an EMBL/GenBank/DDBJ whole genome shotgun (WGS) entry which is preliminary data.</text>
</comment>
<dbReference type="Proteomes" id="UP001652504">
    <property type="component" value="Unassembled WGS sequence"/>
</dbReference>
<evidence type="ECO:0000313" key="2">
    <source>
        <dbReference type="Proteomes" id="UP001652504"/>
    </source>
</evidence>
<name>A0ABT3AC13_9ALTE</name>
<reference evidence="1 2" key="1">
    <citation type="submission" date="2022-10" db="EMBL/GenBank/DDBJ databases">
        <title>Aestuariibacter sp. AA17 isolated from Montipora capitata coral fragment.</title>
        <authorList>
            <person name="Emsley S.A."/>
            <person name="Pfannmuller K.M."/>
            <person name="Loughran R.M."/>
            <person name="Shlafstein M."/>
            <person name="Papke E."/>
            <person name="Saw J.H."/>
            <person name="Ushijima B."/>
            <person name="Videau P."/>
        </authorList>
    </citation>
    <scope>NUCLEOTIDE SEQUENCE [LARGE SCALE GENOMIC DNA]</scope>
    <source>
        <strain evidence="1 2">AA17</strain>
    </source>
</reference>